<dbReference type="AlphaFoldDB" id="A0A0P5JE90"/>
<feature type="chain" id="PRO_5007981311" evidence="9">
    <location>
        <begin position="26"/>
        <end position="228"/>
    </location>
</feature>
<name>A0A0P5JE90_9CRUS</name>
<evidence type="ECO:0000259" key="10">
    <source>
        <dbReference type="Pfam" id="PF09430"/>
    </source>
</evidence>
<evidence type="ECO:0000256" key="9">
    <source>
        <dbReference type="SAM" id="SignalP"/>
    </source>
</evidence>
<evidence type="ECO:0000256" key="5">
    <source>
        <dbReference type="ARBA" id="ARBA00022989"/>
    </source>
</evidence>
<dbReference type="GO" id="GO:0072546">
    <property type="term" value="C:EMC complex"/>
    <property type="evidence" value="ECO:0007669"/>
    <property type="project" value="TreeGrafter"/>
</dbReference>
<evidence type="ECO:0000256" key="8">
    <source>
        <dbReference type="SAM" id="Phobius"/>
    </source>
</evidence>
<proteinExistence type="inferred from homology"/>
<evidence type="ECO:0000256" key="4">
    <source>
        <dbReference type="ARBA" id="ARBA00022729"/>
    </source>
</evidence>
<comment type="subcellular location">
    <subcellularLocation>
        <location evidence="1">Membrane</location>
        <topology evidence="1">Single-pass membrane protein</topology>
    </subcellularLocation>
</comment>
<evidence type="ECO:0000256" key="6">
    <source>
        <dbReference type="ARBA" id="ARBA00023136"/>
    </source>
</evidence>
<feature type="transmembrane region" description="Helical" evidence="8">
    <location>
        <begin position="152"/>
        <end position="172"/>
    </location>
</feature>
<reference evidence="12 13" key="2">
    <citation type="submission" date="2016-03" db="EMBL/GenBank/DDBJ databases">
        <title>EvidentialGene: Evidence-directed Construction of Genes on Genomes.</title>
        <authorList>
            <person name="Gilbert D.G."/>
            <person name="Choi J.-H."/>
            <person name="Mockaitis K."/>
            <person name="Colbourne J."/>
            <person name="Pfrender M."/>
        </authorList>
    </citation>
    <scope>NUCLEOTIDE SEQUENCE [LARGE SCALE GENOMIC DNA]</scope>
    <source>
        <strain evidence="12 13">Xinb3</strain>
        <tissue evidence="12">Complete organism</tissue>
    </source>
</reference>
<accession>A0A0P5JE90</accession>
<reference evidence="11" key="1">
    <citation type="submission" date="2015-10" db="EMBL/GenBank/DDBJ databases">
        <title>EvidentialGene: Evidence-directed Construction of Complete mRNA Transcriptomes without Genomes.</title>
        <authorList>
            <person name="Gilbert D.G."/>
        </authorList>
    </citation>
    <scope>NUCLEOTIDE SEQUENCE</scope>
</reference>
<evidence type="ECO:0000256" key="1">
    <source>
        <dbReference type="ARBA" id="ARBA00004167"/>
    </source>
</evidence>
<dbReference type="PANTHER" id="PTHR13605">
    <property type="entry name" value="ER MEMBRANE PROTEIN COMPLEX SUBUNIT 7"/>
    <property type="match status" value="1"/>
</dbReference>
<evidence type="ECO:0000256" key="3">
    <source>
        <dbReference type="ARBA" id="ARBA00022692"/>
    </source>
</evidence>
<dbReference type="InterPro" id="IPR019008">
    <property type="entry name" value="Beta_sandwich_EMC7"/>
</dbReference>
<sequence>MKSSVDVTFLFKLIVCLSLSICVRSNEGETSKEWFKIEGKVQAPDAWAKLNPDWKLHTDILIDGGEYRAFLRDDASFSVSVPSGSYVVEVFNPSIYYEPVRVDINSKGKFRARRINHIQPSAVSQITYPLKFKPGMPYRYFQQREQWRVTDLLFSPMVLMMFLPLILIFILPKMMNDPETRKEMENIQMPKYEMPEMSEMLTSLFGGGDAAKKTTKSGGSKQGVVKRK</sequence>
<dbReference type="Pfam" id="PF09430">
    <property type="entry name" value="EMC7_beta-sandw"/>
    <property type="match status" value="1"/>
</dbReference>
<gene>
    <name evidence="12" type="ORF">APZ42_024204</name>
</gene>
<dbReference type="OrthoDB" id="27095at2759"/>
<keyword evidence="5 8" id="KW-1133">Transmembrane helix</keyword>
<organism evidence="12 13">
    <name type="scientific">Daphnia magna</name>
    <dbReference type="NCBI Taxonomy" id="35525"/>
    <lineage>
        <taxon>Eukaryota</taxon>
        <taxon>Metazoa</taxon>
        <taxon>Ecdysozoa</taxon>
        <taxon>Arthropoda</taxon>
        <taxon>Crustacea</taxon>
        <taxon>Branchiopoda</taxon>
        <taxon>Diplostraca</taxon>
        <taxon>Cladocera</taxon>
        <taxon>Anomopoda</taxon>
        <taxon>Daphniidae</taxon>
        <taxon>Daphnia</taxon>
    </lineage>
</organism>
<dbReference type="EMBL" id="LRGB01001581">
    <property type="protein sequence ID" value="KZS11436.1"/>
    <property type="molecule type" value="Genomic_DNA"/>
</dbReference>
<evidence type="ECO:0000256" key="7">
    <source>
        <dbReference type="SAM" id="MobiDB-lite"/>
    </source>
</evidence>
<evidence type="ECO:0000313" key="13">
    <source>
        <dbReference type="Proteomes" id="UP000076858"/>
    </source>
</evidence>
<keyword evidence="13" id="KW-1185">Reference proteome</keyword>
<evidence type="ECO:0000256" key="2">
    <source>
        <dbReference type="ARBA" id="ARBA00008880"/>
    </source>
</evidence>
<dbReference type="PANTHER" id="PTHR13605:SF4">
    <property type="entry name" value="ER MEMBRANE PROTEIN COMPLEX SUBUNIT 7"/>
    <property type="match status" value="1"/>
</dbReference>
<keyword evidence="4 9" id="KW-0732">Signal</keyword>
<dbReference type="STRING" id="35525.A0A0P5JE90"/>
<feature type="domain" description="ER membrane protein complex subunit 7 beta-sandwich" evidence="10">
    <location>
        <begin position="53"/>
        <end position="160"/>
    </location>
</feature>
<dbReference type="EMBL" id="GDIQ01036757">
    <property type="protein sequence ID" value="JAN57980.1"/>
    <property type="molecule type" value="Transcribed_RNA"/>
</dbReference>
<protein>
    <submittedName>
        <fullName evidence="11">ER membrane protein complex subunit</fullName>
    </submittedName>
    <submittedName>
        <fullName evidence="12">UPF0480 protein</fullName>
    </submittedName>
</protein>
<comment type="similarity">
    <text evidence="2">Belongs to the EMC7 family.</text>
</comment>
<feature type="signal peptide" evidence="9">
    <location>
        <begin position="1"/>
        <end position="25"/>
    </location>
</feature>
<dbReference type="InterPro" id="IPR039163">
    <property type="entry name" value="EMC7"/>
</dbReference>
<dbReference type="Proteomes" id="UP000076858">
    <property type="component" value="Unassembled WGS sequence"/>
</dbReference>
<keyword evidence="6 8" id="KW-0472">Membrane</keyword>
<feature type="region of interest" description="Disordered" evidence="7">
    <location>
        <begin position="206"/>
        <end position="228"/>
    </location>
</feature>
<evidence type="ECO:0000313" key="11">
    <source>
        <dbReference type="EMBL" id="JAN57980.1"/>
    </source>
</evidence>
<keyword evidence="3 8" id="KW-0812">Transmembrane</keyword>
<evidence type="ECO:0000313" key="12">
    <source>
        <dbReference type="EMBL" id="KZS11436.1"/>
    </source>
</evidence>